<comment type="caution">
    <text evidence="2">The sequence shown here is derived from an EMBL/GenBank/DDBJ whole genome shotgun (WGS) entry which is preliminary data.</text>
</comment>
<accession>A0A1X2FC19</accession>
<organism evidence="2 3">
    <name type="scientific">Mycolicibacterium wolinskyi</name>
    <dbReference type="NCBI Taxonomy" id="59750"/>
    <lineage>
        <taxon>Bacteria</taxon>
        <taxon>Bacillati</taxon>
        <taxon>Actinomycetota</taxon>
        <taxon>Actinomycetes</taxon>
        <taxon>Mycobacteriales</taxon>
        <taxon>Mycobacteriaceae</taxon>
        <taxon>Mycolicibacterium</taxon>
    </lineage>
</organism>
<evidence type="ECO:0000256" key="1">
    <source>
        <dbReference type="SAM" id="Phobius"/>
    </source>
</evidence>
<evidence type="ECO:0000313" key="3">
    <source>
        <dbReference type="Proteomes" id="UP000193964"/>
    </source>
</evidence>
<name>A0A1X2FC19_9MYCO</name>
<proteinExistence type="predicted"/>
<dbReference type="Proteomes" id="UP000193964">
    <property type="component" value="Unassembled WGS sequence"/>
</dbReference>
<dbReference type="AlphaFoldDB" id="A0A1X2FC19"/>
<evidence type="ECO:0000313" key="2">
    <source>
        <dbReference type="EMBL" id="ORX16001.1"/>
    </source>
</evidence>
<feature type="transmembrane region" description="Helical" evidence="1">
    <location>
        <begin position="32"/>
        <end position="57"/>
    </location>
</feature>
<keyword evidence="1" id="KW-0472">Membrane</keyword>
<keyword evidence="1" id="KW-1133">Transmembrane helix</keyword>
<keyword evidence="1" id="KW-0812">Transmembrane</keyword>
<gene>
    <name evidence="2" type="ORF">AWC31_01125</name>
</gene>
<reference evidence="2 3" key="1">
    <citation type="submission" date="2016-01" db="EMBL/GenBank/DDBJ databases">
        <title>The new phylogeny of the genus Mycobacterium.</title>
        <authorList>
            <person name="Tarcisio F."/>
            <person name="Conor M."/>
            <person name="Antonella G."/>
            <person name="Elisabetta G."/>
            <person name="Giulia F.S."/>
            <person name="Sara T."/>
            <person name="Anna F."/>
            <person name="Clotilde B."/>
            <person name="Roberto B."/>
            <person name="Veronica D.S."/>
            <person name="Fabio R."/>
            <person name="Monica P."/>
            <person name="Olivier J."/>
            <person name="Enrico T."/>
            <person name="Nicola S."/>
        </authorList>
    </citation>
    <scope>NUCLEOTIDE SEQUENCE [LARGE SCALE GENOMIC DNA]</scope>
    <source>
        <strain evidence="2 3">ATCC 700010</strain>
    </source>
</reference>
<dbReference type="EMBL" id="LQQA01000012">
    <property type="protein sequence ID" value="ORX16001.1"/>
    <property type="molecule type" value="Genomic_DNA"/>
</dbReference>
<sequence length="60" mass="7016">MGLCCRLLRVLVRRRWVVVRCRLHRRVRCLRLLRVLQAPLGSYLWVAAVVAAAGWVATFR</sequence>
<protein>
    <submittedName>
        <fullName evidence="2">Uncharacterized protein</fullName>
    </submittedName>
</protein>